<feature type="compositionally biased region" description="Basic and acidic residues" evidence="1">
    <location>
        <begin position="244"/>
        <end position="255"/>
    </location>
</feature>
<dbReference type="OrthoDB" id="6257106at2759"/>
<protein>
    <submittedName>
        <fullName evidence="4">SH2 domain-containing protein</fullName>
    </submittedName>
</protein>
<feature type="region of interest" description="Disordered" evidence="1">
    <location>
        <begin position="391"/>
        <end position="452"/>
    </location>
</feature>
<name>A0A0R3X1B9_HYDTA</name>
<feature type="compositionally biased region" description="Basic and acidic residues" evidence="1">
    <location>
        <begin position="291"/>
        <end position="302"/>
    </location>
</feature>
<feature type="region of interest" description="Disordered" evidence="1">
    <location>
        <begin position="281"/>
        <end position="319"/>
    </location>
</feature>
<dbReference type="EMBL" id="UYWX01020335">
    <property type="protein sequence ID" value="VDM31265.1"/>
    <property type="molecule type" value="Genomic_DNA"/>
</dbReference>
<organism evidence="4">
    <name type="scientific">Hydatigena taeniaeformis</name>
    <name type="common">Feline tapeworm</name>
    <name type="synonym">Taenia taeniaeformis</name>
    <dbReference type="NCBI Taxonomy" id="6205"/>
    <lineage>
        <taxon>Eukaryota</taxon>
        <taxon>Metazoa</taxon>
        <taxon>Spiralia</taxon>
        <taxon>Lophotrochozoa</taxon>
        <taxon>Platyhelminthes</taxon>
        <taxon>Cestoda</taxon>
        <taxon>Eucestoda</taxon>
        <taxon>Cyclophyllidea</taxon>
        <taxon>Taeniidae</taxon>
        <taxon>Hydatigera</taxon>
    </lineage>
</organism>
<feature type="region of interest" description="Disordered" evidence="1">
    <location>
        <begin position="244"/>
        <end position="263"/>
    </location>
</feature>
<dbReference type="WBParaSite" id="TTAC_0000698701-mRNA-1">
    <property type="protein sequence ID" value="TTAC_0000698701-mRNA-1"/>
    <property type="gene ID" value="TTAC_0000698701"/>
</dbReference>
<sequence length="452" mass="50697">MEPQEKSFSPIGSWRNLSVGSKSASTSSGYGTPCAVHGESYCRHTAVPCSSASTGYYTRHDANLSFDIMVEDTKLDASANYRKKSYNAHKQRSGGTQYHRLSDNSSPPRCLECQRKVTADKARLFDASPGPRRQQMRQYRPAHHLGQHQYSQVNRNSYGYYRDHCNPNHNYHRQNNSPYFSSSTNAINICWNENDESYPPVHVVRPSPPIYRAPLRSLDEEATEIYNELLDTADMLALMEQKTRPSEALRTDAEVKPPSISQRRKSCCDLPTVVLLKESKEKITSRPFPKPLDRRRQRRTDQQRTPTNMTPQCPPRKPRPIHHSVDALMLNRDEESALAALEAVVNLDYLKPKPSRLTNSGANSGPTQIIRAYLGETEDGWVGQQARHVNGNVSPNNHSCVEIDGDDDDTEKLGPETLPLDTLDIGTVGQGSGSYSEFTTSEDTSCPSDLEV</sequence>
<accession>A0A0R3X1B9</accession>
<dbReference type="AlphaFoldDB" id="A0A0R3X1B9"/>
<evidence type="ECO:0000256" key="1">
    <source>
        <dbReference type="SAM" id="MobiDB-lite"/>
    </source>
</evidence>
<dbReference type="Proteomes" id="UP000274429">
    <property type="component" value="Unassembled WGS sequence"/>
</dbReference>
<evidence type="ECO:0000313" key="2">
    <source>
        <dbReference type="EMBL" id="VDM31265.1"/>
    </source>
</evidence>
<reference evidence="2 3" key="2">
    <citation type="submission" date="2018-11" db="EMBL/GenBank/DDBJ databases">
        <authorList>
            <consortium name="Pathogen Informatics"/>
        </authorList>
    </citation>
    <scope>NUCLEOTIDE SEQUENCE [LARGE SCALE GENOMIC DNA]</scope>
</reference>
<reference evidence="4" key="1">
    <citation type="submission" date="2017-02" db="UniProtKB">
        <authorList>
            <consortium name="WormBaseParasite"/>
        </authorList>
    </citation>
    <scope>IDENTIFICATION</scope>
</reference>
<keyword evidence="3" id="KW-1185">Reference proteome</keyword>
<gene>
    <name evidence="2" type="ORF">TTAC_LOCUS6972</name>
</gene>
<evidence type="ECO:0000313" key="3">
    <source>
        <dbReference type="Proteomes" id="UP000274429"/>
    </source>
</evidence>
<feature type="compositionally biased region" description="Polar residues" evidence="1">
    <location>
        <begin position="433"/>
        <end position="452"/>
    </location>
</feature>
<feature type="region of interest" description="Disordered" evidence="1">
    <location>
        <begin position="86"/>
        <end position="109"/>
    </location>
</feature>
<evidence type="ECO:0000313" key="4">
    <source>
        <dbReference type="WBParaSite" id="TTAC_0000698701-mRNA-1"/>
    </source>
</evidence>
<proteinExistence type="predicted"/>